<dbReference type="EMBL" id="MEZK01000010">
    <property type="protein sequence ID" value="OGD63265.1"/>
    <property type="molecule type" value="Genomic_DNA"/>
</dbReference>
<dbReference type="CDD" id="cd02440">
    <property type="entry name" value="AdoMet_MTases"/>
    <property type="match status" value="1"/>
</dbReference>
<dbReference type="AlphaFoldDB" id="A0A1F5E7B9"/>
<evidence type="ECO:0000313" key="1">
    <source>
        <dbReference type="EMBL" id="OGD63265.1"/>
    </source>
</evidence>
<comment type="caution">
    <text evidence="1">The sequence shown here is derived from an EMBL/GenBank/DDBJ whole genome shotgun (WGS) entry which is preliminary data.</text>
</comment>
<dbReference type="PANTHER" id="PTHR43861">
    <property type="entry name" value="TRANS-ACONITATE 2-METHYLTRANSFERASE-RELATED"/>
    <property type="match status" value="1"/>
</dbReference>
<protein>
    <recommendedName>
        <fullName evidence="3">Methyltransferase type 12 domain-containing protein</fullName>
    </recommendedName>
</protein>
<dbReference type="SUPFAM" id="SSF53335">
    <property type="entry name" value="S-adenosyl-L-methionine-dependent methyltransferases"/>
    <property type="match status" value="1"/>
</dbReference>
<dbReference type="Gene3D" id="3.40.50.150">
    <property type="entry name" value="Vaccinia Virus protein VP39"/>
    <property type="match status" value="1"/>
</dbReference>
<name>A0A1F5E7B9_9BACT</name>
<dbReference type="STRING" id="1797457.A2160_02035"/>
<dbReference type="InterPro" id="IPR029063">
    <property type="entry name" value="SAM-dependent_MTases_sf"/>
</dbReference>
<dbReference type="Proteomes" id="UP000177006">
    <property type="component" value="Unassembled WGS sequence"/>
</dbReference>
<organism evidence="1 2">
    <name type="scientific">Candidatus Beckwithbacteria bacterium RBG_13_42_9</name>
    <dbReference type="NCBI Taxonomy" id="1797457"/>
    <lineage>
        <taxon>Bacteria</taxon>
        <taxon>Candidatus Beckwithiibacteriota</taxon>
    </lineage>
</organism>
<reference evidence="1 2" key="1">
    <citation type="journal article" date="2016" name="Nat. Commun.">
        <title>Thousands of microbial genomes shed light on interconnected biogeochemical processes in an aquifer system.</title>
        <authorList>
            <person name="Anantharaman K."/>
            <person name="Brown C.T."/>
            <person name="Hug L.A."/>
            <person name="Sharon I."/>
            <person name="Castelle C.J."/>
            <person name="Probst A.J."/>
            <person name="Thomas B.C."/>
            <person name="Singh A."/>
            <person name="Wilkins M.J."/>
            <person name="Karaoz U."/>
            <person name="Brodie E.L."/>
            <person name="Williams K.H."/>
            <person name="Hubbard S.S."/>
            <person name="Banfield J.F."/>
        </authorList>
    </citation>
    <scope>NUCLEOTIDE SEQUENCE [LARGE SCALE GENOMIC DNA]</scope>
</reference>
<evidence type="ECO:0008006" key="3">
    <source>
        <dbReference type="Google" id="ProtNLM"/>
    </source>
</evidence>
<evidence type="ECO:0000313" key="2">
    <source>
        <dbReference type="Proteomes" id="UP000177006"/>
    </source>
</evidence>
<gene>
    <name evidence="1" type="ORF">A2160_02035</name>
</gene>
<accession>A0A1F5E7B9</accession>
<proteinExistence type="predicted"/>
<sequence>MAKYPFLIKNNLFDSRIVFTDYLEYSGKSGREVKKTLDSSLSLANQTWHQLVPQKTLQNLGNFYASANYLYALLLPFYYPHRFNKIKTCLNFVNFVKTHPGNKVLEFGGGTGQLCLLLHFNTGKSVTYLDLPGKIMDFAAWRFQKYGAKIKIIKAQAKTQAIPNGPYDFIVSDAVLEHVPDLKLTLTRIVKALTYPGWCYLIFDPDVSSQRPMHINKFTDFYKLMAASGLRQIGKDLWTNDQSLATILAAKVFAASLTKNKVIILMRTLGGKIKRSLF</sequence>
<dbReference type="Pfam" id="PF13489">
    <property type="entry name" value="Methyltransf_23"/>
    <property type="match status" value="1"/>
</dbReference>